<evidence type="ECO:0000256" key="15">
    <source>
        <dbReference type="PROSITE-ProRule" id="PRU00169"/>
    </source>
</evidence>
<dbReference type="GO" id="GO:0000155">
    <property type="term" value="F:phosphorelay sensor kinase activity"/>
    <property type="evidence" value="ECO:0007669"/>
    <property type="project" value="InterPro"/>
</dbReference>
<dbReference type="PROSITE" id="PS50109">
    <property type="entry name" value="HIS_KIN"/>
    <property type="match status" value="1"/>
</dbReference>
<dbReference type="InterPro" id="IPR011006">
    <property type="entry name" value="CheY-like_superfamily"/>
</dbReference>
<dbReference type="PROSITE" id="PS50883">
    <property type="entry name" value="EAL"/>
    <property type="match status" value="1"/>
</dbReference>
<keyword evidence="12" id="KW-0902">Two-component regulatory system</keyword>
<keyword evidence="4" id="KW-1003">Cell membrane</keyword>
<feature type="domain" description="Response regulatory" evidence="17">
    <location>
        <begin position="384"/>
        <end position="502"/>
    </location>
</feature>
<dbReference type="SMART" id="SM00052">
    <property type="entry name" value="EAL"/>
    <property type="match status" value="1"/>
</dbReference>
<dbReference type="CDD" id="cd00156">
    <property type="entry name" value="REC"/>
    <property type="match status" value="1"/>
</dbReference>
<evidence type="ECO:0000256" key="5">
    <source>
        <dbReference type="ARBA" id="ARBA00022519"/>
    </source>
</evidence>
<dbReference type="PROSITE" id="PS50894">
    <property type="entry name" value="HPT"/>
    <property type="match status" value="1"/>
</dbReference>
<dbReference type="Pfam" id="PF02518">
    <property type="entry name" value="HATPase_c"/>
    <property type="match status" value="1"/>
</dbReference>
<accession>A0A172YJB5</accession>
<dbReference type="GO" id="GO:0005886">
    <property type="term" value="C:plasma membrane"/>
    <property type="evidence" value="ECO:0007669"/>
    <property type="project" value="UniProtKB-SubCell"/>
</dbReference>
<evidence type="ECO:0000259" key="17">
    <source>
        <dbReference type="PROSITE" id="PS50110"/>
    </source>
</evidence>
<dbReference type="InterPro" id="IPR003661">
    <property type="entry name" value="HisK_dim/P_dom"/>
</dbReference>
<dbReference type="InterPro" id="IPR008207">
    <property type="entry name" value="Sig_transdc_His_kin_Hpt_dom"/>
</dbReference>
<dbReference type="PANTHER" id="PTHR43047">
    <property type="entry name" value="TWO-COMPONENT HISTIDINE PROTEIN KINASE"/>
    <property type="match status" value="1"/>
</dbReference>
<dbReference type="SMART" id="SM00448">
    <property type="entry name" value="REC"/>
    <property type="match status" value="1"/>
</dbReference>
<dbReference type="SUPFAM" id="SSF52172">
    <property type="entry name" value="CheY-like"/>
    <property type="match status" value="1"/>
</dbReference>
<dbReference type="GO" id="GO:0009927">
    <property type="term" value="F:histidine phosphotransfer kinase activity"/>
    <property type="evidence" value="ECO:0007669"/>
    <property type="project" value="TreeGrafter"/>
</dbReference>
<dbReference type="SUPFAM" id="SSF141868">
    <property type="entry name" value="EAL domain-like"/>
    <property type="match status" value="1"/>
</dbReference>
<dbReference type="Pfam" id="PF00072">
    <property type="entry name" value="Response_reg"/>
    <property type="match status" value="1"/>
</dbReference>
<evidence type="ECO:0000256" key="14">
    <source>
        <dbReference type="PROSITE-ProRule" id="PRU00110"/>
    </source>
</evidence>
<keyword evidence="8" id="KW-0812">Transmembrane</keyword>
<dbReference type="FunFam" id="3.30.565.10:FF:000010">
    <property type="entry name" value="Sensor histidine kinase RcsC"/>
    <property type="match status" value="1"/>
</dbReference>
<evidence type="ECO:0000256" key="3">
    <source>
        <dbReference type="ARBA" id="ARBA00012438"/>
    </source>
</evidence>
<evidence type="ECO:0000256" key="2">
    <source>
        <dbReference type="ARBA" id="ARBA00004429"/>
    </source>
</evidence>
<evidence type="ECO:0000256" key="6">
    <source>
        <dbReference type="ARBA" id="ARBA00022553"/>
    </source>
</evidence>
<dbReference type="KEGG" id="haa:A5892_18015"/>
<feature type="domain" description="EAL" evidence="18">
    <location>
        <begin position="635"/>
        <end position="888"/>
    </location>
</feature>
<dbReference type="CDD" id="cd16922">
    <property type="entry name" value="HATPase_EvgS-ArcB-TorS-like"/>
    <property type="match status" value="1"/>
</dbReference>
<evidence type="ECO:0000256" key="1">
    <source>
        <dbReference type="ARBA" id="ARBA00000085"/>
    </source>
</evidence>
<dbReference type="SUPFAM" id="SSF47384">
    <property type="entry name" value="Homodimeric domain of signal transducing histidine kinase"/>
    <property type="match status" value="1"/>
</dbReference>
<comment type="catalytic activity">
    <reaction evidence="1">
        <text>ATP + protein L-histidine = ADP + protein N-phospho-L-histidine.</text>
        <dbReference type="EC" id="2.7.13.3"/>
    </reaction>
</comment>
<evidence type="ECO:0000256" key="4">
    <source>
        <dbReference type="ARBA" id="ARBA00022475"/>
    </source>
</evidence>
<keyword evidence="11" id="KW-1133">Transmembrane helix</keyword>
<gene>
    <name evidence="20" type="ORF">A5892_18015</name>
</gene>
<dbReference type="Gene3D" id="3.30.565.10">
    <property type="entry name" value="Histidine kinase-like ATPase, C-terminal domain"/>
    <property type="match status" value="1"/>
</dbReference>
<dbReference type="InterPro" id="IPR036641">
    <property type="entry name" value="HPT_dom_sf"/>
</dbReference>
<keyword evidence="6 15" id="KW-0597">Phosphoprotein</keyword>
<feature type="domain" description="HPt" evidence="19">
    <location>
        <begin position="526"/>
        <end position="628"/>
    </location>
</feature>
<dbReference type="InterPro" id="IPR036097">
    <property type="entry name" value="HisK_dim/P_sf"/>
</dbReference>
<name>A0A172YJB5_9GAMM</name>
<dbReference type="STRING" id="376489.A5892_18015"/>
<evidence type="ECO:0000256" key="9">
    <source>
        <dbReference type="ARBA" id="ARBA00022777"/>
    </source>
</evidence>
<dbReference type="Gene3D" id="1.10.287.130">
    <property type="match status" value="1"/>
</dbReference>
<dbReference type="PROSITE" id="PS50110">
    <property type="entry name" value="RESPONSE_REGULATORY"/>
    <property type="match status" value="1"/>
</dbReference>
<evidence type="ECO:0000313" key="20">
    <source>
        <dbReference type="EMBL" id="ANF59125.1"/>
    </source>
</evidence>
<dbReference type="PRINTS" id="PR00344">
    <property type="entry name" value="BCTRLSENSOR"/>
</dbReference>
<dbReference type="InterPro" id="IPR036890">
    <property type="entry name" value="HATPase_C_sf"/>
</dbReference>
<dbReference type="InterPro" id="IPR035919">
    <property type="entry name" value="EAL_sf"/>
</dbReference>
<evidence type="ECO:0000256" key="7">
    <source>
        <dbReference type="ARBA" id="ARBA00022679"/>
    </source>
</evidence>
<comment type="subcellular location">
    <subcellularLocation>
        <location evidence="2">Cell inner membrane</location>
        <topology evidence="2">Multi-pass membrane protein</topology>
    </subcellularLocation>
</comment>
<dbReference type="InterPro" id="IPR001633">
    <property type="entry name" value="EAL_dom"/>
</dbReference>
<dbReference type="Gene3D" id="3.40.50.2300">
    <property type="match status" value="1"/>
</dbReference>
<dbReference type="Pfam" id="PF00563">
    <property type="entry name" value="EAL"/>
    <property type="match status" value="1"/>
</dbReference>
<dbReference type="InterPro" id="IPR003594">
    <property type="entry name" value="HATPase_dom"/>
</dbReference>
<dbReference type="InterPro" id="IPR005467">
    <property type="entry name" value="His_kinase_dom"/>
</dbReference>
<keyword evidence="13" id="KW-0472">Membrane</keyword>
<keyword evidence="9" id="KW-0418">Kinase</keyword>
<feature type="modified residue" description="Phosphohistidine" evidence="14">
    <location>
        <position position="565"/>
    </location>
</feature>
<dbReference type="SUPFAM" id="SSF55874">
    <property type="entry name" value="ATPase domain of HSP90 chaperone/DNA topoisomerase II/histidine kinase"/>
    <property type="match status" value="1"/>
</dbReference>
<evidence type="ECO:0000256" key="8">
    <source>
        <dbReference type="ARBA" id="ARBA00022692"/>
    </source>
</evidence>
<evidence type="ECO:0000256" key="10">
    <source>
        <dbReference type="ARBA" id="ARBA00022840"/>
    </source>
</evidence>
<dbReference type="CDD" id="cd01948">
    <property type="entry name" value="EAL"/>
    <property type="match status" value="1"/>
</dbReference>
<evidence type="ECO:0000256" key="12">
    <source>
        <dbReference type="ARBA" id="ARBA00023012"/>
    </source>
</evidence>
<keyword evidence="21" id="KW-1185">Reference proteome</keyword>
<dbReference type="PANTHER" id="PTHR43047:SF72">
    <property type="entry name" value="OSMOSENSING HISTIDINE PROTEIN KINASE SLN1"/>
    <property type="match status" value="1"/>
</dbReference>
<dbReference type="AlphaFoldDB" id="A0A172YJB5"/>
<sequence>MRQTLRDALFEGWEVLPIALLVFRRDYAVAWANAHATDVLGERPRYLPVADSERAARLFGGTENAQRVISMIEQLFEDESQQPRMLEEMLSGGFMPGPCWVLRAGEDDAGPLYQLIWRPFDFSAERRWTPGRTARLGDPLLANLGHELRTQLSAVTTSLELQQTLLEDGRASQLGGIALTTSRELCGLVDDMLDASSAVAGRLQLHYENFDLIQLMDELSELFAGQIEAKGLRFIVEMGDAERLEVRGDRRRLRQVVANLLSNAFKFTERGEIALRLHAALSSDGRRQLISLCVEDSGIGIREADQERLFQPFSRLVDGQTIGTGLGLFISRSLAELMGGQLSLTSRHGSGSTFLLRIALEHAVVESLEPQLSTAARPNLSGRRVLVVDDHDATRMLLRHCLESWGAQAYEAADGDAARSLLREHAFDVLITDLNMPRFNGFQLIRLLRRYERMRAPKPRMLIVVRSAGEALLDRRFESEVDAVIGKHQSVDALADCLSLHLGTEQGIALPGRLDGELLRVLGGGNEGFVREFLNAMRDTNREDLSALVDAFDGGERATIKRLAHRLKGGAESLRFAPLADQAAALELALEEDDDATSLGVDVVSCYRRVVELTLHLERLIEERLASAASSAYDGDPLIEEIRLGIEQGHFVPFFQPQVDAGGRVCGVEALARWRRSGNEVLRPVSFLGACARQGLLEPLTLGLLDQTLETMAKCRSARWPKLRVSCHLPLELADSRSFLAGLEAALARHRWPAQALVWEVKGEELLAGGASTLNRLAPLRALGCSLSIDGFGANGFAVEELLRFGPVELKLIGSFIDGIADSEPRRALLQLVLRMARVARLRVVAEGLEREQDRYWLSKLGDDLIMQGYLIAHPMDAEELLRWRAAG</sequence>
<feature type="modified residue" description="4-aspartylphosphate" evidence="15">
    <location>
        <position position="433"/>
    </location>
</feature>
<dbReference type="Gene3D" id="1.20.120.160">
    <property type="entry name" value="HPT domain"/>
    <property type="match status" value="1"/>
</dbReference>
<evidence type="ECO:0000256" key="13">
    <source>
        <dbReference type="ARBA" id="ARBA00023136"/>
    </source>
</evidence>
<keyword evidence="7" id="KW-0808">Transferase</keyword>
<dbReference type="InterPro" id="IPR004358">
    <property type="entry name" value="Sig_transdc_His_kin-like_C"/>
</dbReference>
<keyword evidence="5" id="KW-0997">Cell inner membrane</keyword>
<protein>
    <recommendedName>
        <fullName evidence="3">histidine kinase</fullName>
        <ecNumber evidence="3">2.7.13.3</ecNumber>
    </recommendedName>
</protein>
<reference evidence="20 21" key="1">
    <citation type="submission" date="2016-04" db="EMBL/GenBank/DDBJ databases">
        <title>Complete Genome Sequence of Halotalea alkalilenta IHB B 13600.</title>
        <authorList>
            <person name="Swarnkar M.K."/>
            <person name="Sharma A."/>
            <person name="Kaushal K."/>
            <person name="Soni R."/>
            <person name="Rana S."/>
            <person name="Singh A.K."/>
            <person name="Gulati A."/>
        </authorList>
    </citation>
    <scope>NUCLEOTIDE SEQUENCE [LARGE SCALE GENOMIC DNA]</scope>
    <source>
        <strain evidence="20 21">IHB B 13600</strain>
    </source>
</reference>
<dbReference type="EMBL" id="CP015243">
    <property type="protein sequence ID" value="ANF59125.1"/>
    <property type="molecule type" value="Genomic_DNA"/>
</dbReference>
<organism evidence="20 21">
    <name type="scientific">Halotalea alkalilenta</name>
    <dbReference type="NCBI Taxonomy" id="376489"/>
    <lineage>
        <taxon>Bacteria</taxon>
        <taxon>Pseudomonadati</taxon>
        <taxon>Pseudomonadota</taxon>
        <taxon>Gammaproteobacteria</taxon>
        <taxon>Oceanospirillales</taxon>
        <taxon>Halomonadaceae</taxon>
        <taxon>Halotalea</taxon>
    </lineage>
</organism>
<dbReference type="Proteomes" id="UP000077875">
    <property type="component" value="Chromosome"/>
</dbReference>
<evidence type="ECO:0000313" key="21">
    <source>
        <dbReference type="Proteomes" id="UP000077875"/>
    </source>
</evidence>
<dbReference type="RefSeq" id="WP_064123968.1">
    <property type="nucleotide sequence ID" value="NZ_CP015243.1"/>
</dbReference>
<dbReference type="EC" id="2.7.13.3" evidence="3"/>
<keyword evidence="10" id="KW-0547">Nucleotide-binding</keyword>
<dbReference type="InterPro" id="IPR001789">
    <property type="entry name" value="Sig_transdc_resp-reg_receiver"/>
</dbReference>
<dbReference type="CDD" id="cd00082">
    <property type="entry name" value="HisKA"/>
    <property type="match status" value="1"/>
</dbReference>
<evidence type="ECO:0000259" key="19">
    <source>
        <dbReference type="PROSITE" id="PS50894"/>
    </source>
</evidence>
<dbReference type="SUPFAM" id="SSF47226">
    <property type="entry name" value="Histidine-containing phosphotransfer domain, HPT domain"/>
    <property type="match status" value="1"/>
</dbReference>
<evidence type="ECO:0000259" key="18">
    <source>
        <dbReference type="PROSITE" id="PS50883"/>
    </source>
</evidence>
<keyword evidence="10" id="KW-0067">ATP-binding</keyword>
<dbReference type="Gene3D" id="3.20.20.450">
    <property type="entry name" value="EAL domain"/>
    <property type="match status" value="1"/>
</dbReference>
<dbReference type="Pfam" id="PF01627">
    <property type="entry name" value="Hpt"/>
    <property type="match status" value="1"/>
</dbReference>
<proteinExistence type="predicted"/>
<dbReference type="SMART" id="SM00387">
    <property type="entry name" value="HATPase_c"/>
    <property type="match status" value="1"/>
</dbReference>
<evidence type="ECO:0000256" key="11">
    <source>
        <dbReference type="ARBA" id="ARBA00022989"/>
    </source>
</evidence>
<evidence type="ECO:0000259" key="16">
    <source>
        <dbReference type="PROSITE" id="PS50109"/>
    </source>
</evidence>
<feature type="domain" description="Histidine kinase" evidence="16">
    <location>
        <begin position="143"/>
        <end position="362"/>
    </location>
</feature>